<dbReference type="Gene3D" id="3.40.50.880">
    <property type="match status" value="1"/>
</dbReference>
<proteinExistence type="predicted"/>
<dbReference type="CDD" id="cd03135">
    <property type="entry name" value="GATase1_DJ-1"/>
    <property type="match status" value="1"/>
</dbReference>
<evidence type="ECO:0000313" key="3">
    <source>
        <dbReference type="Proteomes" id="UP000323176"/>
    </source>
</evidence>
<dbReference type="Proteomes" id="UP000323176">
    <property type="component" value="Unassembled WGS sequence"/>
</dbReference>
<sequence length="184" mass="19946">MSKKVLVPLAEGFEEVEAVTITDVLRRANIEVTTASLTDNLEVKGSHNIILKADTTLDKVINEDFDAIALAGGMGGMNNLKNDKRIIDKIQKMYKNKKLVSAICASPVVLGEAAVLKGKYTCYPSCQSMVKGGEYVEKDLVVINDNVITSKGPATTVFFALELVKYLIGNNEEVSKGLLVPLIK</sequence>
<accession>A0A5C8EQW4</accession>
<reference evidence="2 3" key="1">
    <citation type="journal article" date="1992" name="Lakartidningen">
        <title>[Penicillin V and not amoxicillin is the first choice preparation in acute otitis].</title>
        <authorList>
            <person name="Kamme C."/>
            <person name="Lundgren K."/>
            <person name="Prellner K."/>
        </authorList>
    </citation>
    <scope>NUCLEOTIDE SEQUENCE [LARGE SCALE GENOMIC DNA]</scope>
    <source>
        <strain evidence="2 3">PC5538III-hc</strain>
    </source>
</reference>
<dbReference type="InterPro" id="IPR050325">
    <property type="entry name" value="Prot/Nucl_acid_deglycase"/>
</dbReference>
<dbReference type="NCBIfam" id="TIGR01383">
    <property type="entry name" value="not_thiJ"/>
    <property type="match status" value="1"/>
</dbReference>
<evidence type="ECO:0000313" key="2">
    <source>
        <dbReference type="EMBL" id="TXJ40419.1"/>
    </source>
</evidence>
<dbReference type="SUPFAM" id="SSF52317">
    <property type="entry name" value="Class I glutamine amidotransferase-like"/>
    <property type="match status" value="1"/>
</dbReference>
<name>A0A5C8EQW4_BRAPL</name>
<dbReference type="InterPro" id="IPR029062">
    <property type="entry name" value="Class_I_gatase-like"/>
</dbReference>
<dbReference type="InterPro" id="IPR002818">
    <property type="entry name" value="DJ-1/PfpI"/>
</dbReference>
<evidence type="ECO:0000259" key="1">
    <source>
        <dbReference type="Pfam" id="PF01965"/>
    </source>
</evidence>
<dbReference type="PANTHER" id="PTHR48094">
    <property type="entry name" value="PROTEIN/NUCLEIC ACID DEGLYCASE DJ-1-RELATED"/>
    <property type="match status" value="1"/>
</dbReference>
<dbReference type="EMBL" id="SAXY01000050">
    <property type="protein sequence ID" value="TXJ40419.1"/>
    <property type="molecule type" value="Genomic_DNA"/>
</dbReference>
<dbReference type="GO" id="GO:0005737">
    <property type="term" value="C:cytoplasm"/>
    <property type="evidence" value="ECO:0007669"/>
    <property type="project" value="TreeGrafter"/>
</dbReference>
<dbReference type="OrthoDB" id="9800516at2"/>
<protein>
    <submittedName>
        <fullName evidence="2">DJ-1/PfpI family protein</fullName>
    </submittedName>
</protein>
<dbReference type="PANTHER" id="PTHR48094:SF12">
    <property type="entry name" value="PARKINSON DISEASE PROTEIN 7 HOMOLOG"/>
    <property type="match status" value="1"/>
</dbReference>
<dbReference type="AlphaFoldDB" id="A0A5C8EQW4"/>
<dbReference type="InterPro" id="IPR006287">
    <property type="entry name" value="DJ-1"/>
</dbReference>
<gene>
    <name evidence="2" type="ORF">EPJ72_08270</name>
</gene>
<feature type="domain" description="DJ-1/PfpI" evidence="1">
    <location>
        <begin position="3"/>
        <end position="165"/>
    </location>
</feature>
<comment type="caution">
    <text evidence="2">The sequence shown here is derived from an EMBL/GenBank/DDBJ whole genome shotgun (WGS) entry which is preliminary data.</text>
</comment>
<organism evidence="2 3">
    <name type="scientific">Brachyspira pilosicoli</name>
    <name type="common">Serpulina pilosicoli</name>
    <dbReference type="NCBI Taxonomy" id="52584"/>
    <lineage>
        <taxon>Bacteria</taxon>
        <taxon>Pseudomonadati</taxon>
        <taxon>Spirochaetota</taxon>
        <taxon>Spirochaetia</taxon>
        <taxon>Brachyspirales</taxon>
        <taxon>Brachyspiraceae</taxon>
        <taxon>Brachyspira</taxon>
    </lineage>
</organism>
<dbReference type="Pfam" id="PF01965">
    <property type="entry name" value="DJ-1_PfpI"/>
    <property type="match status" value="1"/>
</dbReference>